<reference evidence="2" key="1">
    <citation type="submission" date="2019-04" db="EMBL/GenBank/DDBJ databases">
        <title>Whole genome sequencing of oral phylogroup 2 treponemes.</title>
        <authorList>
            <person name="Chan Y."/>
            <person name="Zeng H.H."/>
            <person name="Yu X.L."/>
            <person name="Leung W.K."/>
            <person name="Watt R.M."/>
        </authorList>
    </citation>
    <scope>NUCLEOTIDE SEQUENCE</scope>
    <source>
        <strain evidence="2">OMZ 847</strain>
    </source>
</reference>
<keyword evidence="3" id="KW-1185">Reference proteome</keyword>
<dbReference type="EMBL" id="CP038802">
    <property type="protein sequence ID" value="UTY28537.1"/>
    <property type="molecule type" value="Genomic_DNA"/>
</dbReference>
<feature type="signal peptide" evidence="1">
    <location>
        <begin position="1"/>
        <end position="19"/>
    </location>
</feature>
<sequence>MKKILIISFLGLLSFSAFASGVFEKGSGEYKTFQYYDGIRYKEVKAEYAGLFLKSFEFEGSGAHKTLVCYGCIRLWNSTEWTDWEEISREKAPYMTKSELENIITYSDSVIFTEFEGQKIILEMTPNNEGKYWWWTKHGDIQFFQNIYLVKGF</sequence>
<dbReference type="Proteomes" id="UP001059401">
    <property type="component" value="Chromosome"/>
</dbReference>
<evidence type="ECO:0000256" key="1">
    <source>
        <dbReference type="SAM" id="SignalP"/>
    </source>
</evidence>
<evidence type="ECO:0000313" key="3">
    <source>
        <dbReference type="Proteomes" id="UP001059401"/>
    </source>
</evidence>
<keyword evidence="1" id="KW-0732">Signal</keyword>
<dbReference type="RefSeq" id="WP_255806344.1">
    <property type="nucleotide sequence ID" value="NZ_CP038802.1"/>
</dbReference>
<protein>
    <submittedName>
        <fullName evidence="2">Uncharacterized protein</fullName>
    </submittedName>
</protein>
<name>A0ABY5HUC2_9SPIR</name>
<accession>A0ABY5HUC2</accession>
<organism evidence="2 3">
    <name type="scientific">Treponema putidum</name>
    <dbReference type="NCBI Taxonomy" id="221027"/>
    <lineage>
        <taxon>Bacteria</taxon>
        <taxon>Pseudomonadati</taxon>
        <taxon>Spirochaetota</taxon>
        <taxon>Spirochaetia</taxon>
        <taxon>Spirochaetales</taxon>
        <taxon>Treponemataceae</taxon>
        <taxon>Treponema</taxon>
    </lineage>
</organism>
<feature type="chain" id="PRO_5046997655" evidence="1">
    <location>
        <begin position="20"/>
        <end position="153"/>
    </location>
</feature>
<proteinExistence type="predicted"/>
<evidence type="ECO:0000313" key="2">
    <source>
        <dbReference type="EMBL" id="UTY28537.1"/>
    </source>
</evidence>
<gene>
    <name evidence="2" type="ORF">E4N76_05685</name>
</gene>